<dbReference type="Pfam" id="PF13367">
    <property type="entry name" value="PrsW-protease"/>
    <property type="match status" value="1"/>
</dbReference>
<keyword evidence="2" id="KW-0812">Transmembrane</keyword>
<proteinExistence type="predicted"/>
<reference evidence="3" key="1">
    <citation type="journal article" date="2015" name="Nature">
        <title>Complex archaea that bridge the gap between prokaryotes and eukaryotes.</title>
        <authorList>
            <person name="Spang A."/>
            <person name="Saw J.H."/>
            <person name="Jorgensen S.L."/>
            <person name="Zaremba-Niedzwiedzka K."/>
            <person name="Martijn J."/>
            <person name="Lind A.E."/>
            <person name="van Eijk R."/>
            <person name="Schleper C."/>
            <person name="Guy L."/>
            <person name="Ettema T.J."/>
        </authorList>
    </citation>
    <scope>NUCLEOTIDE SEQUENCE</scope>
</reference>
<evidence type="ECO:0000313" key="3">
    <source>
        <dbReference type="EMBL" id="KKM69975.1"/>
    </source>
</evidence>
<feature type="transmembrane region" description="Helical" evidence="2">
    <location>
        <begin position="193"/>
        <end position="214"/>
    </location>
</feature>
<evidence type="ECO:0000256" key="1">
    <source>
        <dbReference type="SAM" id="MobiDB-lite"/>
    </source>
</evidence>
<evidence type="ECO:0000256" key="2">
    <source>
        <dbReference type="SAM" id="Phobius"/>
    </source>
</evidence>
<gene>
    <name evidence="3" type="ORF">LCGC14_1445410</name>
</gene>
<keyword evidence="2" id="KW-0472">Membrane</keyword>
<feature type="transmembrane region" description="Helical" evidence="2">
    <location>
        <begin position="124"/>
        <end position="144"/>
    </location>
</feature>
<dbReference type="GO" id="GO:0008233">
    <property type="term" value="F:peptidase activity"/>
    <property type="evidence" value="ECO:0007669"/>
    <property type="project" value="InterPro"/>
</dbReference>
<feature type="compositionally biased region" description="Basic and acidic residues" evidence="1">
    <location>
        <begin position="1"/>
        <end position="18"/>
    </location>
</feature>
<feature type="transmembrane region" description="Helical" evidence="2">
    <location>
        <begin position="226"/>
        <end position="248"/>
    </location>
</feature>
<comment type="caution">
    <text evidence="3">The sequence shown here is derived from an EMBL/GenBank/DDBJ whole genome shotgun (WGS) entry which is preliminary data.</text>
</comment>
<evidence type="ECO:0008006" key="4">
    <source>
        <dbReference type="Google" id="ProtNLM"/>
    </source>
</evidence>
<sequence>MSTAKDRDSVFNEPHLRPDAGSLDPSESKAERALSKGAAGSGERYENAPSVYDEPDFLPDRPAELIDQDWSCSACGYNLRGLQTGHPCPECGHRELYRPAPRESPSYRQWLTCRIERTSQRKAWTVAIAAALLGGPWAAVAALFGTLQGGLAGTSMLLLAIVFAPVIEETMKIAAAAVVVEVRPYLFRRLEQLQTATIGSALLFAVIENILYLYVYAPNHTAEYALWRWTVCVAMHVGCTVLATRGLAVVWQRSIQEGRPPRLGLGFRALLTAIVLHAAYNAAAAGFAILLR</sequence>
<feature type="region of interest" description="Disordered" evidence="1">
    <location>
        <begin position="1"/>
        <end position="58"/>
    </location>
</feature>
<accession>A0A0F9LZX8</accession>
<dbReference type="InterPro" id="IPR026898">
    <property type="entry name" value="PrsW"/>
</dbReference>
<organism evidence="3">
    <name type="scientific">marine sediment metagenome</name>
    <dbReference type="NCBI Taxonomy" id="412755"/>
    <lineage>
        <taxon>unclassified sequences</taxon>
        <taxon>metagenomes</taxon>
        <taxon>ecological metagenomes</taxon>
    </lineage>
</organism>
<keyword evidence="2" id="KW-1133">Transmembrane helix</keyword>
<dbReference type="EMBL" id="LAZR01009902">
    <property type="protein sequence ID" value="KKM69975.1"/>
    <property type="molecule type" value="Genomic_DNA"/>
</dbReference>
<feature type="transmembrane region" description="Helical" evidence="2">
    <location>
        <begin position="269"/>
        <end position="291"/>
    </location>
</feature>
<name>A0A0F9LZX8_9ZZZZ</name>
<protein>
    <recommendedName>
        <fullName evidence="4">PrsW family intramembrane metalloprotease</fullName>
    </recommendedName>
</protein>
<dbReference type="AlphaFoldDB" id="A0A0F9LZX8"/>